<dbReference type="InterPro" id="IPR007710">
    <property type="entry name" value="Nucleoside_deoxyribTrfase"/>
</dbReference>
<dbReference type="GO" id="GO:0005634">
    <property type="term" value="C:nucleus"/>
    <property type="evidence" value="ECO:0007669"/>
    <property type="project" value="UniProtKB-SubCell"/>
</dbReference>
<comment type="subcellular location">
    <subcellularLocation>
        <location evidence="6">Cytoplasm</location>
    </subcellularLocation>
    <subcellularLocation>
        <location evidence="6">Nucleus</location>
    </subcellularLocation>
</comment>
<dbReference type="FunFam" id="3.40.50.450:FF:000019">
    <property type="entry name" value="2'-deoxynucleoside 5'-phosphate N-hydrolase 1"/>
    <property type="match status" value="1"/>
</dbReference>
<dbReference type="GO" id="GO:0070694">
    <property type="term" value="F:5-hydroxymethyl-dUMP N-hydrolase activity"/>
    <property type="evidence" value="ECO:0007669"/>
    <property type="project" value="InterPro"/>
</dbReference>
<feature type="binding site" description="in other chain" evidence="6">
    <location>
        <position position="48"/>
    </location>
    <ligand>
        <name>substrate</name>
        <note>ligand shared between homodimeric partners</note>
    </ligand>
</feature>
<dbReference type="SUPFAM" id="SSF52309">
    <property type="entry name" value="N-(deoxy)ribosyltransferase-like"/>
    <property type="match status" value="1"/>
</dbReference>
<keyword evidence="4 6" id="KW-0326">Glycosidase</keyword>
<protein>
    <recommendedName>
        <fullName evidence="6">Putative 2'-deoxynucleoside 5'-phosphate N-hydrolase 1</fullName>
        <ecNumber evidence="6">3.2.2.-</ecNumber>
    </recommendedName>
</protein>
<evidence type="ECO:0000256" key="4">
    <source>
        <dbReference type="ARBA" id="ARBA00023295"/>
    </source>
</evidence>
<sequence length="169" mass="19295">MRKGKRRNEFETTGSRPMYKSLEAISNNVEENIFWGSISGGRDDADLYARLIEQLRQYGKVLTEHVGNSSVEEDEKALSDKEIHDRDMEWLNECDYLVAEVTQPSLGVGYEIGRAVDLKKTILCLFRPQSGKGLSEMIRGAENGSTFIVKDYKESEAPTIFKQFFKEEL</sequence>
<keyword evidence="6" id="KW-0539">Nucleus</keyword>
<dbReference type="AlphaFoldDB" id="A0A8S3SV22"/>
<dbReference type="Gene3D" id="3.40.50.450">
    <property type="match status" value="1"/>
</dbReference>
<dbReference type="Proteomes" id="UP000683360">
    <property type="component" value="Unassembled WGS sequence"/>
</dbReference>
<evidence type="ECO:0000256" key="2">
    <source>
        <dbReference type="ARBA" id="ARBA00022801"/>
    </source>
</evidence>
<evidence type="ECO:0000313" key="7">
    <source>
        <dbReference type="EMBL" id="CAG2220536.1"/>
    </source>
</evidence>
<evidence type="ECO:0000256" key="5">
    <source>
        <dbReference type="ARBA" id="ARBA00047460"/>
    </source>
</evidence>
<keyword evidence="8" id="KW-1185">Reference proteome</keyword>
<feature type="binding site" description="in other chain" evidence="6">
    <location>
        <position position="111"/>
    </location>
    <ligand>
        <name>substrate</name>
        <note>ligand shared between homodimeric partners</note>
    </ligand>
</feature>
<accession>A0A8S3SV22</accession>
<comment type="catalytic activity">
    <reaction evidence="6">
        <text>a purine 2'-deoxyribonucleoside 5'-phosphate + H2O = a purine nucleobase + 2-deoxy-D-ribose 5-phosphate</text>
        <dbReference type="Rhea" id="RHEA:51132"/>
        <dbReference type="ChEBI" id="CHEBI:15377"/>
        <dbReference type="ChEBI" id="CHEBI:26386"/>
        <dbReference type="ChEBI" id="CHEBI:62877"/>
        <dbReference type="ChEBI" id="CHEBI:142198"/>
    </reaction>
</comment>
<dbReference type="Pfam" id="PF05014">
    <property type="entry name" value="Nuc_deoxyrib_tr"/>
    <property type="match status" value="1"/>
</dbReference>
<comment type="function">
    <text evidence="6">Catalyzes the cleavage of the N-glycosidic bond of deoxyribonucleoside 5'-monophosphates to yield deoxyribose 5-phosphate and a purine or pyrimidine base.</text>
</comment>
<dbReference type="InterPro" id="IPR051239">
    <property type="entry name" value="2'-dNMP_N-hydrolase"/>
</dbReference>
<name>A0A8S3SV22_MYTED</name>
<dbReference type="HAMAP" id="MF_03036">
    <property type="entry name" value="Nuc_phosphate_hydrolase"/>
    <property type="match status" value="1"/>
</dbReference>
<dbReference type="PANTHER" id="PTHR15364">
    <property type="entry name" value="2'-DEOXYNUCLEOSIDE 5'-PHOSPHATE N-HYDROLASE 1"/>
    <property type="match status" value="1"/>
</dbReference>
<gene>
    <name evidence="7" type="ORF">MEDL_34012</name>
</gene>
<evidence type="ECO:0000256" key="6">
    <source>
        <dbReference type="HAMAP-Rule" id="MF_03036"/>
    </source>
</evidence>
<organism evidence="7 8">
    <name type="scientific">Mytilus edulis</name>
    <name type="common">Blue mussel</name>
    <dbReference type="NCBI Taxonomy" id="6550"/>
    <lineage>
        <taxon>Eukaryota</taxon>
        <taxon>Metazoa</taxon>
        <taxon>Spiralia</taxon>
        <taxon>Lophotrochozoa</taxon>
        <taxon>Mollusca</taxon>
        <taxon>Bivalvia</taxon>
        <taxon>Autobranchia</taxon>
        <taxon>Pteriomorphia</taxon>
        <taxon>Mytilida</taxon>
        <taxon>Mytiloidea</taxon>
        <taxon>Mytilidae</taxon>
        <taxon>Mytilinae</taxon>
        <taxon>Mytilus</taxon>
    </lineage>
</organism>
<dbReference type="PANTHER" id="PTHR15364:SF0">
    <property type="entry name" value="2'-DEOXYNUCLEOSIDE 5'-PHOSPHATE N-HYDROLASE 1"/>
    <property type="match status" value="1"/>
</dbReference>
<comment type="caution">
    <text evidence="6">Lacks conserved residue(s) required for the propagation of feature annotation.</text>
</comment>
<comment type="catalytic activity">
    <reaction evidence="6">
        <text>a pyrimidine 2'-deoxyribonucleoside 5'-phosphate + H2O = a pyrimidine nucleobase + 2-deoxy-D-ribose 5-phosphate</text>
        <dbReference type="Rhea" id="RHEA:57852"/>
        <dbReference type="ChEBI" id="CHEBI:15377"/>
        <dbReference type="ChEBI" id="CHEBI:26432"/>
        <dbReference type="ChEBI" id="CHEBI:62877"/>
        <dbReference type="ChEBI" id="CHEBI:142209"/>
    </reaction>
</comment>
<evidence type="ECO:0000313" key="8">
    <source>
        <dbReference type="Proteomes" id="UP000683360"/>
    </source>
</evidence>
<dbReference type="OrthoDB" id="18087at2759"/>
<dbReference type="InterPro" id="IPR028607">
    <property type="entry name" value="DNPH1"/>
</dbReference>
<proteinExistence type="inferred from homology"/>
<dbReference type="EC" id="3.2.2.-" evidence="6"/>
<evidence type="ECO:0000256" key="3">
    <source>
        <dbReference type="ARBA" id="ARBA00023080"/>
    </source>
</evidence>
<comment type="catalytic activity">
    <reaction evidence="5">
        <text>5-hydroxymethyl-dUMP + H2O = 5-hydroxymethyluracil + 2-deoxy-D-ribose 5-phosphate</text>
        <dbReference type="Rhea" id="RHEA:77099"/>
        <dbReference type="ChEBI" id="CHEBI:15377"/>
        <dbReference type="ChEBI" id="CHEBI:16964"/>
        <dbReference type="ChEBI" id="CHEBI:62877"/>
        <dbReference type="ChEBI" id="CHEBI:90409"/>
    </reaction>
    <physiologicalReaction direction="left-to-right" evidence="5">
        <dbReference type="Rhea" id="RHEA:77100"/>
    </physiologicalReaction>
</comment>
<keyword evidence="6" id="KW-0963">Cytoplasm</keyword>
<comment type="subunit">
    <text evidence="1 6">Monomer and homodimer.</text>
</comment>
<keyword evidence="3 6" id="KW-0546">Nucleotide metabolism</keyword>
<comment type="similarity">
    <text evidence="6">Belongs to the 2'-deoxynucleoside 5'-phosphate N-hydrolase 1 family.</text>
</comment>
<dbReference type="EMBL" id="CAJPWZ010001663">
    <property type="protein sequence ID" value="CAG2220536.1"/>
    <property type="molecule type" value="Genomic_DNA"/>
</dbReference>
<dbReference type="GO" id="GO:0042802">
    <property type="term" value="F:identical protein binding"/>
    <property type="evidence" value="ECO:0007669"/>
    <property type="project" value="UniProtKB-ARBA"/>
</dbReference>
<dbReference type="GO" id="GO:0006163">
    <property type="term" value="P:purine nucleotide metabolic process"/>
    <property type="evidence" value="ECO:0007669"/>
    <property type="project" value="UniProtKB-ARBA"/>
</dbReference>
<dbReference type="GO" id="GO:0009116">
    <property type="term" value="P:nucleoside metabolic process"/>
    <property type="evidence" value="ECO:0007669"/>
    <property type="project" value="UniProtKB-UniRule"/>
</dbReference>
<comment type="caution">
    <text evidence="7">The sequence shown here is derived from an EMBL/GenBank/DDBJ whole genome shotgun (WGS) entry which is preliminary data.</text>
</comment>
<dbReference type="GO" id="GO:0005737">
    <property type="term" value="C:cytoplasm"/>
    <property type="evidence" value="ECO:0007669"/>
    <property type="project" value="UniProtKB-SubCell"/>
</dbReference>
<dbReference type="GO" id="GO:0009159">
    <property type="term" value="P:deoxyribonucleoside monophosphate catabolic process"/>
    <property type="evidence" value="ECO:0007669"/>
    <property type="project" value="InterPro"/>
</dbReference>
<keyword evidence="2 6" id="KW-0378">Hydrolase</keyword>
<reference evidence="7" key="1">
    <citation type="submission" date="2021-03" db="EMBL/GenBank/DDBJ databases">
        <authorList>
            <person name="Bekaert M."/>
        </authorList>
    </citation>
    <scope>NUCLEOTIDE SEQUENCE</scope>
</reference>
<evidence type="ECO:0000256" key="1">
    <source>
        <dbReference type="ARBA" id="ARBA00011407"/>
    </source>
</evidence>